<evidence type="ECO:0000313" key="5">
    <source>
        <dbReference type="Proteomes" id="UP000095751"/>
    </source>
</evidence>
<dbReference type="OrthoDB" id="45949at2759"/>
<evidence type="ECO:0000313" key="4">
    <source>
        <dbReference type="EMBL" id="OEU17951.1"/>
    </source>
</evidence>
<keyword evidence="5" id="KW-1185">Reference proteome</keyword>
<feature type="domain" description="Fe2OG dioxygenase" evidence="3">
    <location>
        <begin position="360"/>
        <end position="457"/>
    </location>
</feature>
<dbReference type="InterPro" id="IPR011990">
    <property type="entry name" value="TPR-like_helical_dom_sf"/>
</dbReference>
<dbReference type="InterPro" id="IPR005123">
    <property type="entry name" value="Oxoglu/Fe-dep_dioxygenase_dom"/>
</dbReference>
<dbReference type="InParanoid" id="A0A1E7FIE8"/>
<evidence type="ECO:0000256" key="1">
    <source>
        <dbReference type="SAM" id="MobiDB-lite"/>
    </source>
</evidence>
<gene>
    <name evidence="4" type="ORF">FRACYDRAFT_238382</name>
</gene>
<protein>
    <recommendedName>
        <fullName evidence="3">Fe2OG dioxygenase domain-containing protein</fullName>
    </recommendedName>
</protein>
<proteinExistence type="predicted"/>
<feature type="compositionally biased region" description="Low complexity" evidence="1">
    <location>
        <begin position="117"/>
        <end position="146"/>
    </location>
</feature>
<evidence type="ECO:0000256" key="2">
    <source>
        <dbReference type="SAM" id="Phobius"/>
    </source>
</evidence>
<evidence type="ECO:0000259" key="3">
    <source>
        <dbReference type="PROSITE" id="PS51471"/>
    </source>
</evidence>
<dbReference type="EMBL" id="KV784357">
    <property type="protein sequence ID" value="OEU17951.1"/>
    <property type="molecule type" value="Genomic_DNA"/>
</dbReference>
<dbReference type="PROSITE" id="PS51471">
    <property type="entry name" value="FE2OG_OXY"/>
    <property type="match status" value="1"/>
</dbReference>
<feature type="transmembrane region" description="Helical" evidence="2">
    <location>
        <begin position="55"/>
        <end position="75"/>
    </location>
</feature>
<dbReference type="Gene3D" id="2.60.120.620">
    <property type="entry name" value="q2cbj1_9rhob like domain"/>
    <property type="match status" value="1"/>
</dbReference>
<name>A0A1E7FIE8_9STRA</name>
<feature type="compositionally biased region" description="Acidic residues" evidence="1">
    <location>
        <begin position="91"/>
        <end position="104"/>
    </location>
</feature>
<accession>A0A1E7FIE8</accession>
<dbReference type="KEGG" id="fcy:FRACYDRAFT_238382"/>
<sequence>MSKPYKINNIEIEINNDDDIKSTAAAATKKKKNATTTKTKVSTKTTTPLTSLTRLAWTLTTAFILICILIELSALSSSSLHLTSATATATNDDDDGFDENDGEDDKISSDKSESNIATGTSTAPTTTTSNNPTLPQQPSSSSSASSTKDHDATALTDSDSYKSSFSMNEILQLKPSDLPPPFLFNDFGSPTSISIDVENENENEIKQSKEEEKKEETTTTTTTTGITKIIKILPGSIMQQNIAASKELFESKLYVLPDFMPRDTVKEILTLLRGHENMTIANGYQSIALNEDPDPVDAMTSQRIFLDDDSNNRSPKQSTIEQIQLRQKLKLLMDPYKDIMTLFLRKWYSDKCGKDNRKCTPCYTFLRRYRGGERRGNVPHHDSMSYISVVISLSDYDTEYQGGLYVSSKNSERNYIKLNRGDAVVHQWDLHHGVHVLDENIHGDTSERWSWIFWTRDSDTCDDHSKEWYKDCADDGNPSCMYLRATNEGTDEGRIKWNEKASNAGDALASVKLGYAYLKLLPSDIVSYDVKKAESLFLKAIRSSNEPDGHYALASLYLKQVTHQIQNSISMIKEQNNGDDRQIKMKIMDVLKKGLISPKLINAIGHLEEAAKCGHMFAQFNLGIVHLYGYGRSYRSGDGNGNGNTDPNMAGMWFEASGLPEGYIVKSMHSNSIGKKEEAESFQQKAYTLGYGSPWRQMARERAGSGGSSGAKLNLQWPPIPSGQIPQEF</sequence>
<dbReference type="SUPFAM" id="SSF81901">
    <property type="entry name" value="HCP-like"/>
    <property type="match status" value="1"/>
</dbReference>
<dbReference type="AlphaFoldDB" id="A0A1E7FIE8"/>
<reference evidence="4 5" key="1">
    <citation type="submission" date="2016-09" db="EMBL/GenBank/DDBJ databases">
        <title>Extensive genetic diversity and differential bi-allelic expression allows diatom success in the polar Southern Ocean.</title>
        <authorList>
            <consortium name="DOE Joint Genome Institute"/>
            <person name="Mock T."/>
            <person name="Otillar R.P."/>
            <person name="Strauss J."/>
            <person name="Dupont C."/>
            <person name="Frickenhaus S."/>
            <person name="Maumus F."/>
            <person name="Mcmullan M."/>
            <person name="Sanges R."/>
            <person name="Schmutz J."/>
            <person name="Toseland A."/>
            <person name="Valas R."/>
            <person name="Veluchamy A."/>
            <person name="Ward B.J."/>
            <person name="Allen A."/>
            <person name="Barry K."/>
            <person name="Falciatore A."/>
            <person name="Ferrante M."/>
            <person name="Fortunato A.E."/>
            <person name="Gloeckner G."/>
            <person name="Gruber A."/>
            <person name="Hipkin R."/>
            <person name="Janech M."/>
            <person name="Kroth P."/>
            <person name="Leese F."/>
            <person name="Lindquist E."/>
            <person name="Lyon B.R."/>
            <person name="Martin J."/>
            <person name="Mayer C."/>
            <person name="Parker M."/>
            <person name="Quesneville H."/>
            <person name="Raymond J."/>
            <person name="Uhlig C."/>
            <person name="Valentin K.U."/>
            <person name="Worden A.Z."/>
            <person name="Armbrust E.V."/>
            <person name="Bowler C."/>
            <person name="Green B."/>
            <person name="Moulton V."/>
            <person name="Van Oosterhout C."/>
            <person name="Grigoriev I."/>
        </authorList>
    </citation>
    <scope>NUCLEOTIDE SEQUENCE [LARGE SCALE GENOMIC DNA]</scope>
    <source>
        <strain evidence="4 5">CCMP1102</strain>
    </source>
</reference>
<keyword evidence="2" id="KW-0812">Transmembrane</keyword>
<dbReference type="Proteomes" id="UP000095751">
    <property type="component" value="Unassembled WGS sequence"/>
</dbReference>
<feature type="region of interest" description="Disordered" evidence="1">
    <location>
        <begin position="700"/>
        <end position="729"/>
    </location>
</feature>
<organism evidence="4 5">
    <name type="scientific">Fragilariopsis cylindrus CCMP1102</name>
    <dbReference type="NCBI Taxonomy" id="635003"/>
    <lineage>
        <taxon>Eukaryota</taxon>
        <taxon>Sar</taxon>
        <taxon>Stramenopiles</taxon>
        <taxon>Ochrophyta</taxon>
        <taxon>Bacillariophyta</taxon>
        <taxon>Bacillariophyceae</taxon>
        <taxon>Bacillariophycidae</taxon>
        <taxon>Bacillariales</taxon>
        <taxon>Bacillariaceae</taxon>
        <taxon>Fragilariopsis</taxon>
    </lineage>
</organism>
<keyword evidence="2" id="KW-1133">Transmembrane helix</keyword>
<dbReference type="Gene3D" id="1.25.40.10">
    <property type="entry name" value="Tetratricopeptide repeat domain"/>
    <property type="match status" value="1"/>
</dbReference>
<feature type="region of interest" description="Disordered" evidence="1">
    <location>
        <begin position="88"/>
        <end position="159"/>
    </location>
</feature>
<keyword evidence="2" id="KW-0472">Membrane</keyword>